<gene>
    <name evidence="2" type="ORF">L596_027525</name>
</gene>
<feature type="region of interest" description="Disordered" evidence="1">
    <location>
        <begin position="1"/>
        <end position="45"/>
    </location>
</feature>
<dbReference type="EMBL" id="AZBU02000011">
    <property type="protein sequence ID" value="TKR60247.1"/>
    <property type="molecule type" value="Genomic_DNA"/>
</dbReference>
<evidence type="ECO:0000313" key="3">
    <source>
        <dbReference type="Proteomes" id="UP000298663"/>
    </source>
</evidence>
<keyword evidence="3" id="KW-1185">Reference proteome</keyword>
<feature type="compositionally biased region" description="Polar residues" evidence="1">
    <location>
        <begin position="20"/>
        <end position="30"/>
    </location>
</feature>
<dbReference type="AlphaFoldDB" id="A0A4U5LVS1"/>
<reference evidence="2 3" key="2">
    <citation type="journal article" date="2019" name="G3 (Bethesda)">
        <title>Hybrid Assembly of the Genome of the Entomopathogenic Nematode Steinernema carpocapsae Identifies the X-Chromosome.</title>
        <authorList>
            <person name="Serra L."/>
            <person name="Macchietto M."/>
            <person name="Macias-Munoz A."/>
            <person name="McGill C.J."/>
            <person name="Rodriguez I.M."/>
            <person name="Rodriguez B."/>
            <person name="Murad R."/>
            <person name="Mortazavi A."/>
        </authorList>
    </citation>
    <scope>NUCLEOTIDE SEQUENCE [LARGE SCALE GENOMIC DNA]</scope>
    <source>
        <strain evidence="2 3">ALL</strain>
    </source>
</reference>
<comment type="caution">
    <text evidence="2">The sequence shown here is derived from an EMBL/GenBank/DDBJ whole genome shotgun (WGS) entry which is preliminary data.</text>
</comment>
<organism evidence="2 3">
    <name type="scientific">Steinernema carpocapsae</name>
    <name type="common">Entomopathogenic nematode</name>
    <dbReference type="NCBI Taxonomy" id="34508"/>
    <lineage>
        <taxon>Eukaryota</taxon>
        <taxon>Metazoa</taxon>
        <taxon>Ecdysozoa</taxon>
        <taxon>Nematoda</taxon>
        <taxon>Chromadorea</taxon>
        <taxon>Rhabditida</taxon>
        <taxon>Tylenchina</taxon>
        <taxon>Panagrolaimomorpha</taxon>
        <taxon>Strongyloidoidea</taxon>
        <taxon>Steinernematidae</taxon>
        <taxon>Steinernema</taxon>
    </lineage>
</organism>
<dbReference type="Proteomes" id="UP000298663">
    <property type="component" value="Unassembled WGS sequence"/>
</dbReference>
<accession>A0A4U5LVS1</accession>
<reference evidence="2 3" key="1">
    <citation type="journal article" date="2015" name="Genome Biol.">
        <title>Comparative genomics of Steinernema reveals deeply conserved gene regulatory networks.</title>
        <authorList>
            <person name="Dillman A.R."/>
            <person name="Macchietto M."/>
            <person name="Porter C.F."/>
            <person name="Rogers A."/>
            <person name="Williams B."/>
            <person name="Antoshechkin I."/>
            <person name="Lee M.M."/>
            <person name="Goodwin Z."/>
            <person name="Lu X."/>
            <person name="Lewis E.E."/>
            <person name="Goodrich-Blair H."/>
            <person name="Stock S.P."/>
            <person name="Adams B.J."/>
            <person name="Sternberg P.W."/>
            <person name="Mortazavi A."/>
        </authorList>
    </citation>
    <scope>NUCLEOTIDE SEQUENCE [LARGE SCALE GENOMIC DNA]</scope>
    <source>
        <strain evidence="2 3">ALL</strain>
    </source>
</reference>
<sequence length="78" mass="8810">MLGSTGPKRKATVDGRKSRATNIKLRQSNPELRGEDLSEGDINKRKNISEKRIPRMAPDEDVQRRSLILWCFSSSVPS</sequence>
<proteinExistence type="predicted"/>
<protein>
    <submittedName>
        <fullName evidence="2">Uncharacterized protein</fullName>
    </submittedName>
</protein>
<name>A0A4U5LVS1_STECR</name>
<feature type="compositionally biased region" description="Basic and acidic residues" evidence="1">
    <location>
        <begin position="32"/>
        <end position="45"/>
    </location>
</feature>
<evidence type="ECO:0000256" key="1">
    <source>
        <dbReference type="SAM" id="MobiDB-lite"/>
    </source>
</evidence>
<evidence type="ECO:0000313" key="2">
    <source>
        <dbReference type="EMBL" id="TKR60247.1"/>
    </source>
</evidence>